<comment type="caution">
    <text evidence="3">The sequence shown here is derived from an EMBL/GenBank/DDBJ whole genome shotgun (WGS) entry which is preliminary data.</text>
</comment>
<dbReference type="EMBL" id="JAOPGA020001439">
    <property type="protein sequence ID" value="KAL0488449.1"/>
    <property type="molecule type" value="Genomic_DNA"/>
</dbReference>
<protein>
    <recommendedName>
        <fullName evidence="5">EF-hand domain-containing protein</fullName>
    </recommendedName>
</protein>
<dbReference type="Gene3D" id="1.10.238.10">
    <property type="entry name" value="EF-hand"/>
    <property type="match status" value="1"/>
</dbReference>
<feature type="signal peptide" evidence="2">
    <location>
        <begin position="1"/>
        <end position="19"/>
    </location>
</feature>
<dbReference type="AlphaFoldDB" id="A0AAW2ZGH1"/>
<name>A0AAW2ZGH1_9EUKA</name>
<gene>
    <name evidence="3" type="ORF">AKO1_015639</name>
</gene>
<dbReference type="SUPFAM" id="SSF47473">
    <property type="entry name" value="EF-hand"/>
    <property type="match status" value="1"/>
</dbReference>
<keyword evidence="2" id="KW-0732">Signal</keyword>
<feature type="chain" id="PRO_5043520313" description="EF-hand domain-containing protein" evidence="2">
    <location>
        <begin position="20"/>
        <end position="196"/>
    </location>
</feature>
<evidence type="ECO:0008006" key="5">
    <source>
        <dbReference type="Google" id="ProtNLM"/>
    </source>
</evidence>
<proteinExistence type="predicted"/>
<keyword evidence="1" id="KW-0106">Calcium</keyword>
<accession>A0AAW2ZGH1</accession>
<organism evidence="3 4">
    <name type="scientific">Acrasis kona</name>
    <dbReference type="NCBI Taxonomy" id="1008807"/>
    <lineage>
        <taxon>Eukaryota</taxon>
        <taxon>Discoba</taxon>
        <taxon>Heterolobosea</taxon>
        <taxon>Tetramitia</taxon>
        <taxon>Eutetramitia</taxon>
        <taxon>Acrasidae</taxon>
        <taxon>Acrasis</taxon>
    </lineage>
</organism>
<sequence>MMKVVLFLALLMVITYVNAVCCNRKSNFGCCGNGKCNIFCCNCDDGCNQACENTHCDGGEWLKCAGVVATCAAACASGVAEAACVACLGPLYGTCKKCIVGGDNFAVVNNANDVPGNDDSRRAWYDSIASDSKKGITLDDFKKFLSQEVRTLSNGLSANESKDTDAHFKSLDLDQDGYIGWDDFNARKPKGQTDEL</sequence>
<evidence type="ECO:0000256" key="1">
    <source>
        <dbReference type="ARBA" id="ARBA00022837"/>
    </source>
</evidence>
<evidence type="ECO:0000313" key="3">
    <source>
        <dbReference type="EMBL" id="KAL0488449.1"/>
    </source>
</evidence>
<dbReference type="Proteomes" id="UP001431209">
    <property type="component" value="Unassembled WGS sequence"/>
</dbReference>
<reference evidence="3 4" key="1">
    <citation type="submission" date="2024-03" db="EMBL/GenBank/DDBJ databases">
        <title>The Acrasis kona genome and developmental transcriptomes reveal deep origins of eukaryotic multicellular pathways.</title>
        <authorList>
            <person name="Sheikh S."/>
            <person name="Fu C.-J."/>
            <person name="Brown M.W."/>
            <person name="Baldauf S.L."/>
        </authorList>
    </citation>
    <scope>NUCLEOTIDE SEQUENCE [LARGE SCALE GENOMIC DNA]</scope>
    <source>
        <strain evidence="3 4">ATCC MYA-3509</strain>
    </source>
</reference>
<keyword evidence="4" id="KW-1185">Reference proteome</keyword>
<evidence type="ECO:0000256" key="2">
    <source>
        <dbReference type="SAM" id="SignalP"/>
    </source>
</evidence>
<evidence type="ECO:0000313" key="4">
    <source>
        <dbReference type="Proteomes" id="UP001431209"/>
    </source>
</evidence>
<dbReference type="InterPro" id="IPR018247">
    <property type="entry name" value="EF_Hand_1_Ca_BS"/>
</dbReference>
<dbReference type="InterPro" id="IPR011992">
    <property type="entry name" value="EF-hand-dom_pair"/>
</dbReference>
<dbReference type="PROSITE" id="PS00018">
    <property type="entry name" value="EF_HAND_1"/>
    <property type="match status" value="1"/>
</dbReference>